<keyword evidence="5 7" id="KW-1133">Transmembrane helix</keyword>
<evidence type="ECO:0000256" key="1">
    <source>
        <dbReference type="ARBA" id="ARBA00004651"/>
    </source>
</evidence>
<feature type="transmembrane region" description="Helical" evidence="7">
    <location>
        <begin position="187"/>
        <end position="209"/>
    </location>
</feature>
<evidence type="ECO:0000313" key="10">
    <source>
        <dbReference type="Proteomes" id="UP000199050"/>
    </source>
</evidence>
<comment type="similarity">
    <text evidence="7">Belongs to the binding-protein-dependent transport system permease family.</text>
</comment>
<organism evidence="9 10">
    <name type="scientific">Paenibacillus typhae</name>
    <dbReference type="NCBI Taxonomy" id="1174501"/>
    <lineage>
        <taxon>Bacteria</taxon>
        <taxon>Bacillati</taxon>
        <taxon>Bacillota</taxon>
        <taxon>Bacilli</taxon>
        <taxon>Bacillales</taxon>
        <taxon>Paenibacillaceae</taxon>
        <taxon>Paenibacillus</taxon>
    </lineage>
</organism>
<gene>
    <name evidence="9" type="ORF">SAMN05216192_11263</name>
</gene>
<evidence type="ECO:0000256" key="3">
    <source>
        <dbReference type="ARBA" id="ARBA00022475"/>
    </source>
</evidence>
<dbReference type="RefSeq" id="WP_090714700.1">
    <property type="nucleotide sequence ID" value="NZ_CBCSKY010000025.1"/>
</dbReference>
<proteinExistence type="inferred from homology"/>
<evidence type="ECO:0000256" key="4">
    <source>
        <dbReference type="ARBA" id="ARBA00022692"/>
    </source>
</evidence>
<dbReference type="SUPFAM" id="SSF161098">
    <property type="entry name" value="MetI-like"/>
    <property type="match status" value="1"/>
</dbReference>
<dbReference type="CDD" id="cd06261">
    <property type="entry name" value="TM_PBP2"/>
    <property type="match status" value="1"/>
</dbReference>
<dbReference type="STRING" id="1174501.SAMN05216192_11263"/>
<feature type="transmembrane region" description="Helical" evidence="7">
    <location>
        <begin position="146"/>
        <end position="166"/>
    </location>
</feature>
<name>A0A1G8RCK1_9BACL</name>
<dbReference type="AlphaFoldDB" id="A0A1G8RCK1"/>
<accession>A0A1G8RCK1</accession>
<evidence type="ECO:0000256" key="5">
    <source>
        <dbReference type="ARBA" id="ARBA00022989"/>
    </source>
</evidence>
<dbReference type="GO" id="GO:0005886">
    <property type="term" value="C:plasma membrane"/>
    <property type="evidence" value="ECO:0007669"/>
    <property type="project" value="UniProtKB-SubCell"/>
</dbReference>
<dbReference type="InterPro" id="IPR035906">
    <property type="entry name" value="MetI-like_sf"/>
</dbReference>
<keyword evidence="3" id="KW-1003">Cell membrane</keyword>
<dbReference type="PANTHER" id="PTHR43744">
    <property type="entry name" value="ABC TRANSPORTER PERMEASE PROTEIN MG189-RELATED-RELATED"/>
    <property type="match status" value="1"/>
</dbReference>
<keyword evidence="4 7" id="KW-0812">Transmembrane</keyword>
<dbReference type="Gene3D" id="1.10.3720.10">
    <property type="entry name" value="MetI-like"/>
    <property type="match status" value="1"/>
</dbReference>
<dbReference type="OrthoDB" id="187395at2"/>
<feature type="transmembrane region" description="Helical" evidence="7">
    <location>
        <begin position="245"/>
        <end position="266"/>
    </location>
</feature>
<sequence>MNSKTTTFRSIGSFLLQIPLWLYFIVSVYPLFWMISYSLKNNDEIFVTNPFGFPTHFRFENYVNAWTQFNIPRYFMNSFIVSIISTLCILLLALMFAFAVARMQWRFRSAVRTYMIVGMFMPLQVIMIPLAILVRDFHLTNTYGALIIPYIAIGLPFSTMVFYGFLVSIPREIEEAACIDGASIYRLFGQVILPLALPAIATIAIFQFLNNWNEFTLAYILISDENMKTLPLGLLFFQGSYSTDWGAMGAVMTIASVPMVLVYLLLSEQVERAMTVGSAVKG</sequence>
<evidence type="ECO:0000313" key="9">
    <source>
        <dbReference type="EMBL" id="SDJ14696.1"/>
    </source>
</evidence>
<dbReference type="Pfam" id="PF00528">
    <property type="entry name" value="BPD_transp_1"/>
    <property type="match status" value="1"/>
</dbReference>
<evidence type="ECO:0000256" key="7">
    <source>
        <dbReference type="RuleBase" id="RU363032"/>
    </source>
</evidence>
<evidence type="ECO:0000256" key="6">
    <source>
        <dbReference type="ARBA" id="ARBA00023136"/>
    </source>
</evidence>
<reference evidence="10" key="1">
    <citation type="submission" date="2016-10" db="EMBL/GenBank/DDBJ databases">
        <authorList>
            <person name="Varghese N."/>
            <person name="Submissions S."/>
        </authorList>
    </citation>
    <scope>NUCLEOTIDE SEQUENCE [LARGE SCALE GENOMIC DNA]</scope>
    <source>
        <strain evidence="10">CGMCC 1.11012</strain>
    </source>
</reference>
<dbReference type="PANTHER" id="PTHR43744:SF8">
    <property type="entry name" value="SN-GLYCEROL-3-PHOSPHATE TRANSPORT SYSTEM PERMEASE PROTEIN UGPE"/>
    <property type="match status" value="1"/>
</dbReference>
<keyword evidence="10" id="KW-1185">Reference proteome</keyword>
<comment type="subcellular location">
    <subcellularLocation>
        <location evidence="1 7">Cell membrane</location>
        <topology evidence="1 7">Multi-pass membrane protein</topology>
    </subcellularLocation>
</comment>
<feature type="transmembrane region" description="Helical" evidence="7">
    <location>
        <begin position="79"/>
        <end position="101"/>
    </location>
</feature>
<feature type="domain" description="ABC transmembrane type-1" evidence="8">
    <location>
        <begin position="75"/>
        <end position="266"/>
    </location>
</feature>
<protein>
    <submittedName>
        <fullName evidence="9">Raffinose/stachyose/melibiose transport system permease protein</fullName>
    </submittedName>
</protein>
<feature type="transmembrane region" description="Helical" evidence="7">
    <location>
        <begin position="113"/>
        <end position="134"/>
    </location>
</feature>
<dbReference type="GO" id="GO:0055085">
    <property type="term" value="P:transmembrane transport"/>
    <property type="evidence" value="ECO:0007669"/>
    <property type="project" value="InterPro"/>
</dbReference>
<keyword evidence="2 7" id="KW-0813">Transport</keyword>
<keyword evidence="6 7" id="KW-0472">Membrane</keyword>
<dbReference type="Proteomes" id="UP000199050">
    <property type="component" value="Unassembled WGS sequence"/>
</dbReference>
<evidence type="ECO:0000256" key="2">
    <source>
        <dbReference type="ARBA" id="ARBA00022448"/>
    </source>
</evidence>
<evidence type="ECO:0000259" key="8">
    <source>
        <dbReference type="PROSITE" id="PS50928"/>
    </source>
</evidence>
<feature type="transmembrane region" description="Helical" evidence="7">
    <location>
        <begin position="20"/>
        <end position="39"/>
    </location>
</feature>
<dbReference type="EMBL" id="FNDX01000012">
    <property type="protein sequence ID" value="SDJ14696.1"/>
    <property type="molecule type" value="Genomic_DNA"/>
</dbReference>
<dbReference type="InterPro" id="IPR000515">
    <property type="entry name" value="MetI-like"/>
</dbReference>
<dbReference type="PROSITE" id="PS50928">
    <property type="entry name" value="ABC_TM1"/>
    <property type="match status" value="1"/>
</dbReference>